<dbReference type="PANTHER" id="PTHR36852">
    <property type="entry name" value="PROTEIN GVPL 2"/>
    <property type="match status" value="1"/>
</dbReference>
<dbReference type="Proteomes" id="UP000612362">
    <property type="component" value="Unassembled WGS sequence"/>
</dbReference>
<evidence type="ECO:0000313" key="5">
    <source>
        <dbReference type="Proteomes" id="UP000612362"/>
    </source>
</evidence>
<gene>
    <name evidence="4" type="ORF">KSX_72810</name>
</gene>
<dbReference type="GO" id="GO:0031412">
    <property type="term" value="P:gas vesicle organization"/>
    <property type="evidence" value="ECO:0007669"/>
    <property type="project" value="InterPro"/>
</dbReference>
<dbReference type="GO" id="GO:0031411">
    <property type="term" value="C:gas vesicle"/>
    <property type="evidence" value="ECO:0007669"/>
    <property type="project" value="UniProtKB-SubCell"/>
</dbReference>
<protein>
    <submittedName>
        <fullName evidence="4">Gas vesicle protein</fullName>
    </submittedName>
</protein>
<dbReference type="PANTHER" id="PTHR36852:SF1">
    <property type="entry name" value="PROTEIN GVPL 2"/>
    <property type="match status" value="1"/>
</dbReference>
<dbReference type="InterPro" id="IPR009430">
    <property type="entry name" value="GvpL/GvpF"/>
</dbReference>
<dbReference type="AlphaFoldDB" id="A0A8J3I8F3"/>
<comment type="caution">
    <text evidence="4">The sequence shown here is derived from an EMBL/GenBank/DDBJ whole genome shotgun (WGS) entry which is preliminary data.</text>
</comment>
<sequence length="269" mass="30788">MLSHYGLYAYGLVNKEPEHLDILGIDNQSKVYPVSENDMYVMVSKIDIDAFQNRIKGLVSELTNTKDTIQQGAAELLQAHEHVIDTLMQNTTVIPLKFGTILKDEKAASQMLQDQKEHFQNLLAKFTGKVEWGVKVYANKQALMKHLMQNDPKFIGLQEQRAKLSRGAAYLFDKKMEAEVKNAIATQFAHITESIFHAFESDAFEAKLNNILPQKMTGKTQEMILNAAYLIERGRETSFRQQGKQFVDEYNFIELDLEFSGPWPPYNFT</sequence>
<accession>A0A8J3I8F3</accession>
<comment type="similarity">
    <text evidence="3">Belongs to the gas vesicle GvpF/GvpL family.</text>
</comment>
<dbReference type="RefSeq" id="WP_220198229.1">
    <property type="nucleotide sequence ID" value="NZ_BNJF01000004.1"/>
</dbReference>
<evidence type="ECO:0000256" key="1">
    <source>
        <dbReference type="ARBA" id="ARBA00022987"/>
    </source>
</evidence>
<dbReference type="EMBL" id="BNJF01000004">
    <property type="protein sequence ID" value="GHO49118.1"/>
    <property type="molecule type" value="Genomic_DNA"/>
</dbReference>
<reference evidence="4" key="1">
    <citation type="submission" date="2020-10" db="EMBL/GenBank/DDBJ databases">
        <title>Taxonomic study of unclassified bacteria belonging to the class Ktedonobacteria.</title>
        <authorList>
            <person name="Yabe S."/>
            <person name="Wang C.M."/>
            <person name="Zheng Y."/>
            <person name="Sakai Y."/>
            <person name="Cavaletti L."/>
            <person name="Monciardini P."/>
            <person name="Donadio S."/>
        </authorList>
    </citation>
    <scope>NUCLEOTIDE SEQUENCE</scope>
    <source>
        <strain evidence="4">SOSP1-1</strain>
    </source>
</reference>
<name>A0A8J3I8F3_9CHLR</name>
<evidence type="ECO:0000256" key="3">
    <source>
        <dbReference type="ARBA" id="ARBA00035643"/>
    </source>
</evidence>
<keyword evidence="1" id="KW-0304">Gas vesicle</keyword>
<dbReference type="Pfam" id="PF06386">
    <property type="entry name" value="GvpL_GvpF"/>
    <property type="match status" value="1"/>
</dbReference>
<comment type="subcellular location">
    <subcellularLocation>
        <location evidence="2">Gas vesicle</location>
    </subcellularLocation>
</comment>
<evidence type="ECO:0000256" key="2">
    <source>
        <dbReference type="ARBA" id="ARBA00035108"/>
    </source>
</evidence>
<evidence type="ECO:0000313" key="4">
    <source>
        <dbReference type="EMBL" id="GHO49118.1"/>
    </source>
</evidence>
<keyword evidence="5" id="KW-1185">Reference proteome</keyword>
<organism evidence="4 5">
    <name type="scientific">Ktedonospora formicarum</name>
    <dbReference type="NCBI Taxonomy" id="2778364"/>
    <lineage>
        <taxon>Bacteria</taxon>
        <taxon>Bacillati</taxon>
        <taxon>Chloroflexota</taxon>
        <taxon>Ktedonobacteria</taxon>
        <taxon>Ktedonobacterales</taxon>
        <taxon>Ktedonobacteraceae</taxon>
        <taxon>Ktedonospora</taxon>
    </lineage>
</organism>
<proteinExistence type="inferred from homology"/>